<dbReference type="AlphaFoldDB" id="A0A3P3ZR30"/>
<sequence>MVAELTSMGVTILMTSELEDRYTDLRFSPFGSAFLADAIIVQRYVEIAGQFKRVISVVKVRGSQHSKDIRLYGITDEGIVFGEALSAYTGIMTGRPTGDLVT</sequence>
<feature type="domain" description="KaiC-like" evidence="1">
    <location>
        <begin position="2"/>
        <end position="83"/>
    </location>
</feature>
<evidence type="ECO:0000313" key="2">
    <source>
        <dbReference type="EMBL" id="VAY89341.1"/>
    </source>
</evidence>
<dbReference type="PANTHER" id="PTHR42926:SF1">
    <property type="entry name" value="CIRCADIAN CLOCK OSCILLATOR PROTEIN KAIC 1"/>
    <property type="match status" value="1"/>
</dbReference>
<dbReference type="Pfam" id="PF06745">
    <property type="entry name" value="ATPase"/>
    <property type="match status" value="1"/>
</dbReference>
<dbReference type="EC" id="2.7.11.1" evidence="2"/>
<protein>
    <submittedName>
        <fullName evidence="2">Circadian clock protein kinase KaiC</fullName>
        <ecNumber evidence="2">2.7.11.1</ecNumber>
    </submittedName>
</protein>
<gene>
    <name evidence="2" type="ORF">CARN8_6190001</name>
</gene>
<dbReference type="InterPro" id="IPR027417">
    <property type="entry name" value="P-loop_NTPase"/>
</dbReference>
<accession>A0A3P3ZR30</accession>
<dbReference type="EMBL" id="UOYP01000578">
    <property type="protein sequence ID" value="VAY89341.1"/>
    <property type="molecule type" value="Genomic_DNA"/>
</dbReference>
<dbReference type="GO" id="GO:0004674">
    <property type="term" value="F:protein serine/threonine kinase activity"/>
    <property type="evidence" value="ECO:0007669"/>
    <property type="project" value="UniProtKB-EC"/>
</dbReference>
<dbReference type="Gene3D" id="3.40.50.300">
    <property type="entry name" value="P-loop containing nucleotide triphosphate hydrolases"/>
    <property type="match status" value="1"/>
</dbReference>
<dbReference type="PANTHER" id="PTHR42926">
    <property type="match status" value="1"/>
</dbReference>
<keyword evidence="2" id="KW-0808">Transferase</keyword>
<name>A0A3P3ZR30_9ZZZZ</name>
<keyword evidence="2" id="KW-0418">Kinase</keyword>
<dbReference type="InterPro" id="IPR051347">
    <property type="entry name" value="Circadian_clock_KaiC-rel"/>
</dbReference>
<dbReference type="SUPFAM" id="SSF52540">
    <property type="entry name" value="P-loop containing nucleoside triphosphate hydrolases"/>
    <property type="match status" value="1"/>
</dbReference>
<dbReference type="InterPro" id="IPR014774">
    <property type="entry name" value="KaiC-like_dom"/>
</dbReference>
<proteinExistence type="predicted"/>
<reference evidence="2" key="1">
    <citation type="submission" date="2018-10" db="EMBL/GenBank/DDBJ databases">
        <authorList>
            <person name="Plewniak F."/>
        </authorList>
    </citation>
    <scope>NUCLEOTIDE SEQUENCE</scope>
</reference>
<organism evidence="2">
    <name type="scientific">mine drainage metagenome</name>
    <dbReference type="NCBI Taxonomy" id="410659"/>
    <lineage>
        <taxon>unclassified sequences</taxon>
        <taxon>metagenomes</taxon>
        <taxon>ecological metagenomes</taxon>
    </lineage>
</organism>
<evidence type="ECO:0000259" key="1">
    <source>
        <dbReference type="Pfam" id="PF06745"/>
    </source>
</evidence>